<dbReference type="EMBL" id="JBBBNY010000003">
    <property type="protein sequence ID" value="MEI7036469.1"/>
    <property type="molecule type" value="Genomic_DNA"/>
</dbReference>
<accession>A0ABU8JB90</accession>
<organism evidence="1 2">
    <name type="scientific">Fulvimonas yonginensis</name>
    <dbReference type="NCBI Taxonomy" id="1495200"/>
    <lineage>
        <taxon>Bacteria</taxon>
        <taxon>Pseudomonadati</taxon>
        <taxon>Pseudomonadota</taxon>
        <taxon>Gammaproteobacteria</taxon>
        <taxon>Lysobacterales</taxon>
        <taxon>Rhodanobacteraceae</taxon>
        <taxon>Fulvimonas</taxon>
    </lineage>
</organism>
<gene>
    <name evidence="1" type="ORF">WAT24_06840</name>
</gene>
<keyword evidence="2" id="KW-1185">Reference proteome</keyword>
<evidence type="ECO:0000313" key="2">
    <source>
        <dbReference type="Proteomes" id="UP001381174"/>
    </source>
</evidence>
<comment type="caution">
    <text evidence="1">The sequence shown here is derived from an EMBL/GenBank/DDBJ whole genome shotgun (WGS) entry which is preliminary data.</text>
</comment>
<reference evidence="1 2" key="1">
    <citation type="journal article" date="2014" name="Int. J. Syst. Evol. Microbiol.">
        <title>Fulvimonas yonginensis sp. nov., isolated from greenhouse soil, and emended description of the genus Fulvimonas.</title>
        <authorList>
            <person name="Ahn J.H."/>
            <person name="Kim S.J."/>
            <person name="Weon H.Y."/>
            <person name="Hong S.B."/>
            <person name="Seok S.J."/>
            <person name="Kwon S.W."/>
        </authorList>
    </citation>
    <scope>NUCLEOTIDE SEQUENCE [LARGE SCALE GENOMIC DNA]</scope>
    <source>
        <strain evidence="1 2">KACC 16952</strain>
    </source>
</reference>
<name>A0ABU8JB90_9GAMM</name>
<dbReference type="Proteomes" id="UP001381174">
    <property type="component" value="Unassembled WGS sequence"/>
</dbReference>
<proteinExistence type="predicted"/>
<evidence type="ECO:0000313" key="1">
    <source>
        <dbReference type="EMBL" id="MEI7036469.1"/>
    </source>
</evidence>
<protein>
    <submittedName>
        <fullName evidence="1">Uncharacterized protein</fullName>
    </submittedName>
</protein>
<sequence length="144" mass="15790">MEIGGDLLQLQVNTSGAWRNVLAFEADRRDQVLAGLSALAGVLGDSAQWCLLHPNGRREWLHDIGARVRAWAPVTGEEPAPLQDVEISVFAPGDEEPTTFMAYRKQAGSELFYLSGTPDQVVRGAYAWRETDQAAPLSLRRKAA</sequence>
<dbReference type="RefSeq" id="WP_336807085.1">
    <property type="nucleotide sequence ID" value="NZ_JBBBNY010000003.1"/>
</dbReference>